<evidence type="ECO:0000313" key="5">
    <source>
        <dbReference type="EMBL" id="PIA15518.1"/>
    </source>
</evidence>
<dbReference type="InterPro" id="IPR008037">
    <property type="entry name" value="Pacifastin_dom"/>
</dbReference>
<dbReference type="InterPro" id="IPR036201">
    <property type="entry name" value="Pacifastin_dom_sf"/>
</dbReference>
<accession>A0A2G5B931</accession>
<feature type="domain" description="Pacifastin" evidence="4">
    <location>
        <begin position="185"/>
        <end position="220"/>
    </location>
</feature>
<gene>
    <name evidence="5" type="ORF">COEREDRAFT_87710</name>
</gene>
<evidence type="ECO:0000256" key="3">
    <source>
        <dbReference type="ARBA" id="ARBA00023157"/>
    </source>
</evidence>
<evidence type="ECO:0000256" key="2">
    <source>
        <dbReference type="ARBA" id="ARBA00022525"/>
    </source>
</evidence>
<dbReference type="Pfam" id="PF05375">
    <property type="entry name" value="Pacifastin_I"/>
    <property type="match status" value="2"/>
</dbReference>
<dbReference type="AlphaFoldDB" id="A0A2G5B931"/>
<dbReference type="GO" id="GO:0005576">
    <property type="term" value="C:extracellular region"/>
    <property type="evidence" value="ECO:0007669"/>
    <property type="project" value="UniProtKB-SubCell"/>
</dbReference>
<name>A0A2G5B931_COERN</name>
<keyword evidence="2" id="KW-0964">Secreted</keyword>
<dbReference type="OrthoDB" id="10026631at2759"/>
<evidence type="ECO:0000313" key="6">
    <source>
        <dbReference type="Proteomes" id="UP000242474"/>
    </source>
</evidence>
<dbReference type="STRING" id="763665.A0A2G5B931"/>
<sequence>MRTSTIYAVLIGIGSFVNGSTPTLISGISEYNHGTIWFARIPEFKQRVQHQNEYLLCKQAHSGYEQWVDRSSTDGECKKCFCLPDTQKIGCTHCDKQPKKRNHIKRLPSKLMEKRRESKTTAESGVYVNHEACIRANRGRTLSHGCNHCVCHQNGTLSCTKNACMPKLHIRQSNNTMVFDTFEMCVKAHGNKSTFKVDCNSCKCTSSGAVACTLKACPSSLDNNANATLSYANYDECIQSNGASSFKRECNKCHCLKNGQVACTRRYCPQTPTST</sequence>
<dbReference type="EMBL" id="KZ303506">
    <property type="protein sequence ID" value="PIA15518.1"/>
    <property type="molecule type" value="Genomic_DNA"/>
</dbReference>
<proteinExistence type="predicted"/>
<reference evidence="5 6" key="1">
    <citation type="journal article" date="2015" name="Genome Biol. Evol.">
        <title>Phylogenomic analyses indicate that early fungi evolved digesting cell walls of algal ancestors of land plants.</title>
        <authorList>
            <person name="Chang Y."/>
            <person name="Wang S."/>
            <person name="Sekimoto S."/>
            <person name="Aerts A.L."/>
            <person name="Choi C."/>
            <person name="Clum A."/>
            <person name="LaButti K.M."/>
            <person name="Lindquist E.A."/>
            <person name="Yee Ngan C."/>
            <person name="Ohm R.A."/>
            <person name="Salamov A.A."/>
            <person name="Grigoriev I.V."/>
            <person name="Spatafora J.W."/>
            <person name="Berbee M.L."/>
        </authorList>
    </citation>
    <scope>NUCLEOTIDE SEQUENCE [LARGE SCALE GENOMIC DNA]</scope>
    <source>
        <strain evidence="5 6">NRRL 1564</strain>
    </source>
</reference>
<evidence type="ECO:0000256" key="1">
    <source>
        <dbReference type="ARBA" id="ARBA00004613"/>
    </source>
</evidence>
<evidence type="ECO:0000259" key="4">
    <source>
        <dbReference type="PROSITE" id="PS51446"/>
    </source>
</evidence>
<dbReference type="Proteomes" id="UP000242474">
    <property type="component" value="Unassembled WGS sequence"/>
</dbReference>
<dbReference type="GO" id="GO:0030414">
    <property type="term" value="F:peptidase inhibitor activity"/>
    <property type="evidence" value="ECO:0007669"/>
    <property type="project" value="InterPro"/>
</dbReference>
<dbReference type="SUPFAM" id="SSF57283">
    <property type="entry name" value="PMP inhibitors"/>
    <property type="match status" value="3"/>
</dbReference>
<dbReference type="PROSITE" id="PS51446">
    <property type="entry name" value="PACIFASTIN"/>
    <property type="match status" value="1"/>
</dbReference>
<comment type="subcellular location">
    <subcellularLocation>
        <location evidence="1">Secreted</location>
    </subcellularLocation>
</comment>
<organism evidence="5 6">
    <name type="scientific">Coemansia reversa (strain ATCC 12441 / NRRL 1564)</name>
    <dbReference type="NCBI Taxonomy" id="763665"/>
    <lineage>
        <taxon>Eukaryota</taxon>
        <taxon>Fungi</taxon>
        <taxon>Fungi incertae sedis</taxon>
        <taxon>Zoopagomycota</taxon>
        <taxon>Kickxellomycotina</taxon>
        <taxon>Kickxellomycetes</taxon>
        <taxon>Kickxellales</taxon>
        <taxon>Kickxellaceae</taxon>
        <taxon>Coemansia</taxon>
    </lineage>
</organism>
<protein>
    <recommendedName>
        <fullName evidence="4">Pacifastin domain-containing protein</fullName>
    </recommendedName>
</protein>
<keyword evidence="3" id="KW-1015">Disulfide bond</keyword>
<keyword evidence="6" id="KW-1185">Reference proteome</keyword>